<feature type="transmembrane region" description="Helical" evidence="3">
    <location>
        <begin position="1287"/>
        <end position="1306"/>
    </location>
</feature>
<keyword evidence="3" id="KW-0472">Membrane</keyword>
<keyword evidence="3" id="KW-1133">Transmembrane helix</keyword>
<feature type="transmembrane region" description="Helical" evidence="3">
    <location>
        <begin position="12"/>
        <end position="31"/>
    </location>
</feature>
<dbReference type="OrthoDB" id="2150324at2759"/>
<feature type="transmembrane region" description="Helical" evidence="3">
    <location>
        <begin position="271"/>
        <end position="294"/>
    </location>
</feature>
<evidence type="ECO:0000259" key="4">
    <source>
        <dbReference type="Pfam" id="PF02714"/>
    </source>
</evidence>
<feature type="transmembrane region" description="Helical" evidence="3">
    <location>
        <begin position="1052"/>
        <end position="1073"/>
    </location>
</feature>
<feature type="compositionally biased region" description="Acidic residues" evidence="2">
    <location>
        <begin position="530"/>
        <end position="545"/>
    </location>
</feature>
<feature type="transmembrane region" description="Helical" evidence="3">
    <location>
        <begin position="1009"/>
        <end position="1032"/>
    </location>
</feature>
<feature type="compositionally biased region" description="Acidic residues" evidence="2">
    <location>
        <begin position="797"/>
        <end position="806"/>
    </location>
</feature>
<evidence type="ECO:0000256" key="3">
    <source>
        <dbReference type="SAM" id="Phobius"/>
    </source>
</evidence>
<dbReference type="Proteomes" id="UP000095751">
    <property type="component" value="Unassembled WGS sequence"/>
</dbReference>
<dbReference type="PANTHER" id="PTHR13018">
    <property type="entry name" value="PROBABLE MEMBRANE PROTEIN DUF221-RELATED"/>
    <property type="match status" value="1"/>
</dbReference>
<dbReference type="InParanoid" id="A0A1E7ESC0"/>
<feature type="transmembrane region" description="Helical" evidence="3">
    <location>
        <begin position="1204"/>
        <end position="1225"/>
    </location>
</feature>
<feature type="region of interest" description="Disordered" evidence="2">
    <location>
        <begin position="1401"/>
        <end position="1449"/>
    </location>
</feature>
<keyword evidence="3" id="KW-0812">Transmembrane</keyword>
<evidence type="ECO:0000256" key="1">
    <source>
        <dbReference type="SAM" id="Coils"/>
    </source>
</evidence>
<feature type="region of interest" description="Disordered" evidence="2">
    <location>
        <begin position="792"/>
        <end position="832"/>
    </location>
</feature>
<proteinExistence type="predicted"/>
<dbReference type="EMBL" id="KV784379">
    <property type="protein sequence ID" value="OEU08737.1"/>
    <property type="molecule type" value="Genomic_DNA"/>
</dbReference>
<dbReference type="PANTHER" id="PTHR13018:SF5">
    <property type="entry name" value="RE44586P"/>
    <property type="match status" value="1"/>
</dbReference>
<evidence type="ECO:0000313" key="5">
    <source>
        <dbReference type="EMBL" id="OEU08737.1"/>
    </source>
</evidence>
<feature type="compositionally biased region" description="Basic and acidic residues" evidence="2">
    <location>
        <begin position="567"/>
        <end position="580"/>
    </location>
</feature>
<dbReference type="GO" id="GO:0005886">
    <property type="term" value="C:plasma membrane"/>
    <property type="evidence" value="ECO:0007669"/>
    <property type="project" value="TreeGrafter"/>
</dbReference>
<feature type="compositionally biased region" description="Low complexity" evidence="2">
    <location>
        <begin position="807"/>
        <end position="827"/>
    </location>
</feature>
<feature type="transmembrane region" description="Helical" evidence="3">
    <location>
        <begin position="1100"/>
        <end position="1124"/>
    </location>
</feature>
<organism evidence="5 6">
    <name type="scientific">Fragilariopsis cylindrus CCMP1102</name>
    <dbReference type="NCBI Taxonomy" id="635003"/>
    <lineage>
        <taxon>Eukaryota</taxon>
        <taxon>Sar</taxon>
        <taxon>Stramenopiles</taxon>
        <taxon>Ochrophyta</taxon>
        <taxon>Bacillariophyta</taxon>
        <taxon>Bacillariophyceae</taxon>
        <taxon>Bacillariophycidae</taxon>
        <taxon>Bacillariales</taxon>
        <taxon>Bacillariaceae</taxon>
        <taxon>Fragilariopsis</taxon>
    </lineage>
</organism>
<evidence type="ECO:0000313" key="6">
    <source>
        <dbReference type="Proteomes" id="UP000095751"/>
    </source>
</evidence>
<sequence>MAQLNQIIWSNIMWGGCGLFFMCLFGIAVKLEWNSQLTPKAWNRPRNVVKNVLKKHKLFGCLNLYPLTWYFWARSLTYSQGMEGIAGTGTRDDGWTGPTLKMNLDGVILLKFHRMLFKISFLASLLCCGVLLPTYTTIICDPTIVTDRECDRLASLTDFDSLTILSVPDVKHGDDATTIREEEEEILFSNSTLYNYTDTNNSTSLLSSSYIDPISDIPITTTTTTTTTTTIPQPNEVLTTSQLIDENGYIIIPPAPTLTQHNADSKWVPGITWRLFTVALVSAIIYAYTCYLLWNEWIDNLALRRVYFLEMDHYSIRMKELDDIANLQNKPEDPIIAQRPPFVPHPEMREIPPSVGLYSVLYQLPVSLVTFDTDGCTTMDRQLVATVNFFNECVPNQSGFTSSVVAATIIPDAARVSKVWLKWYKLESKLRMIRYIRKIIQTKRQKLDDGRTDIYDDVATVLKKSNHTIRGVAVSLVDKVATSVNIAKKRASRSSLTGSKKLAGIVPPPSGGGVEMTTIITNVTSTGTSDDIDNEIDDEDEDYDEAKEKDDLNHSSIWQNVFGGGWRNDDGDGENRRTEDNIDDNIEGGGSTVKNEISEEFIEGSFIEAAESNDDEDSTHNNDIESQLLQLSFSSPGGENRGLLPSTNNMVTEQDPGASTTTIGGGKFYGAKTTGFKYEDYDVTSYAKTISHHEETELIDVVDGLGIEELSVFAREYAQSSSSPCPFGFAPNLLKISSIEELREIEEDLLDDLKILNDELIDAREDVIRGQDDDYEVDSTMITTASFDRGIGGVDSLGDDGDDGGEESSTSSCSDFISGGISSIPSPKSERKSLRNLRNRIVGAVASGSSATNQWEKAQEVSSSMREIPESTLKSGYGLVGSGSPSSLPLYSKSVGSFACCRYNPCFGETLKSLPKYYGHMKGAGRAFVTALDHPSYAVITFSSRQAAIAARQCLADGGATNSWQQIDAIPIPPLADAPPRKLFFCRGCCRPVTLTINYKEKKCRRWSVYVFLFFFSCFYTVPLAFISIMINPIWLGQYFPNSKSLHDPDNILYKALAGPVSGLATNLFRALLPQIFKFIAYYEGTSSSLEMAERKALLFMWYFMLVTTFFGQYLATMLIQWYYHAGVTNVSLSLWSTVNHVATLIPSSIAPAQLNWIIMRYGFVWPAGYFFQINTFLTKIFRLTCLNRAARGGGPGGPTPFRIYVDSGVIFLCVVGLAPMVPIVAPIATIYFIVVQPMLRWLLIFVYRPRYDTGGDKWPLCHQIVISALIMAQLLTSVALALKGSLGGSIFIGCCILPTFMFSVFTEERFLRAYSDTALLQTSRLDGGQKSYTQKEREEFRRWLVDCHKASYVPTCMLGSKENLLTVEPAVVIPKDNTEKDFGGESSTLEPCGQMLMKRTQKGGIYNRKKQNPKAESDAGDYNDDDRKDDNWGRSFNNTSGHQIGTLE</sequence>
<dbReference type="GO" id="GO:0005227">
    <property type="term" value="F:calcium-activated cation channel activity"/>
    <property type="evidence" value="ECO:0007669"/>
    <property type="project" value="InterPro"/>
</dbReference>
<dbReference type="InterPro" id="IPR045122">
    <property type="entry name" value="Csc1-like"/>
</dbReference>
<dbReference type="InterPro" id="IPR003864">
    <property type="entry name" value="CSC1/OSCA1-like_7TM"/>
</dbReference>
<gene>
    <name evidence="5" type="ORF">FRACYDRAFT_264523</name>
</gene>
<feature type="domain" description="CSC1/OSCA1-like 7TM region" evidence="4">
    <location>
        <begin position="1005"/>
        <end position="1277"/>
    </location>
</feature>
<protein>
    <recommendedName>
        <fullName evidence="4">CSC1/OSCA1-like 7TM region domain-containing protein</fullName>
    </recommendedName>
</protein>
<feature type="coiled-coil region" evidence="1">
    <location>
        <begin position="739"/>
        <end position="766"/>
    </location>
</feature>
<feature type="transmembrane region" description="Helical" evidence="3">
    <location>
        <begin position="1261"/>
        <end position="1281"/>
    </location>
</feature>
<keyword evidence="1" id="KW-0175">Coiled coil</keyword>
<name>A0A1E7ESC0_9STRA</name>
<feature type="compositionally biased region" description="Polar residues" evidence="2">
    <location>
        <begin position="1435"/>
        <end position="1449"/>
    </location>
</feature>
<keyword evidence="6" id="KW-1185">Reference proteome</keyword>
<feature type="region of interest" description="Disordered" evidence="2">
    <location>
        <begin position="524"/>
        <end position="592"/>
    </location>
</feature>
<accession>A0A1E7ESC0</accession>
<evidence type="ECO:0000256" key="2">
    <source>
        <dbReference type="SAM" id="MobiDB-lite"/>
    </source>
</evidence>
<feature type="transmembrane region" description="Helical" evidence="3">
    <location>
        <begin position="1164"/>
        <end position="1183"/>
    </location>
</feature>
<dbReference type="KEGG" id="fcy:FRACYDRAFT_264523"/>
<reference evidence="5 6" key="1">
    <citation type="submission" date="2016-09" db="EMBL/GenBank/DDBJ databases">
        <title>Extensive genetic diversity and differential bi-allelic expression allows diatom success in the polar Southern Ocean.</title>
        <authorList>
            <consortium name="DOE Joint Genome Institute"/>
            <person name="Mock T."/>
            <person name="Otillar R.P."/>
            <person name="Strauss J."/>
            <person name="Dupont C."/>
            <person name="Frickenhaus S."/>
            <person name="Maumus F."/>
            <person name="Mcmullan M."/>
            <person name="Sanges R."/>
            <person name="Schmutz J."/>
            <person name="Toseland A."/>
            <person name="Valas R."/>
            <person name="Veluchamy A."/>
            <person name="Ward B.J."/>
            <person name="Allen A."/>
            <person name="Barry K."/>
            <person name="Falciatore A."/>
            <person name="Ferrante M."/>
            <person name="Fortunato A.E."/>
            <person name="Gloeckner G."/>
            <person name="Gruber A."/>
            <person name="Hipkin R."/>
            <person name="Janech M."/>
            <person name="Kroth P."/>
            <person name="Leese F."/>
            <person name="Lindquist E."/>
            <person name="Lyon B.R."/>
            <person name="Martin J."/>
            <person name="Mayer C."/>
            <person name="Parker M."/>
            <person name="Quesneville H."/>
            <person name="Raymond J."/>
            <person name="Uhlig C."/>
            <person name="Valentin K.U."/>
            <person name="Worden A.Z."/>
            <person name="Armbrust E.V."/>
            <person name="Bowler C."/>
            <person name="Green B."/>
            <person name="Moulton V."/>
            <person name="Van Oosterhout C."/>
            <person name="Grigoriev I."/>
        </authorList>
    </citation>
    <scope>NUCLEOTIDE SEQUENCE [LARGE SCALE GENOMIC DNA]</scope>
    <source>
        <strain evidence="5 6">CCMP1102</strain>
    </source>
</reference>
<dbReference type="Pfam" id="PF02714">
    <property type="entry name" value="RSN1_7TM"/>
    <property type="match status" value="1"/>
</dbReference>